<evidence type="ECO:0000259" key="7">
    <source>
        <dbReference type="Pfam" id="PF11703"/>
    </source>
</evidence>
<dbReference type="OrthoDB" id="5021976at2759"/>
<comment type="subcellular location">
    <subcellularLocation>
        <location evidence="1">Secreted</location>
    </subcellularLocation>
</comment>
<keyword evidence="2" id="KW-0964">Secreted</keyword>
<accession>A0A074ZD08</accession>
<dbReference type="RefSeq" id="XP_009171130.1">
    <property type="nucleotide sequence ID" value="XM_009172866.1"/>
</dbReference>
<evidence type="ECO:0000256" key="2">
    <source>
        <dbReference type="ARBA" id="ARBA00022525"/>
    </source>
</evidence>
<name>A0A074ZD08_OPIVI</name>
<dbReference type="InterPro" id="IPR021712">
    <property type="entry name" value="UPF0506"/>
</dbReference>
<dbReference type="GeneID" id="20321546"/>
<dbReference type="GO" id="GO:0005576">
    <property type="term" value="C:extracellular region"/>
    <property type="evidence" value="ECO:0007669"/>
    <property type="project" value="UniProtKB-SubCell"/>
</dbReference>
<dbReference type="Proteomes" id="UP000054324">
    <property type="component" value="Unassembled WGS sequence"/>
</dbReference>
<protein>
    <recommendedName>
        <fullName evidence="7">UPF0506 domain-containing protein</fullName>
    </recommendedName>
</protein>
<evidence type="ECO:0000256" key="4">
    <source>
        <dbReference type="ARBA" id="ARBA00022854"/>
    </source>
</evidence>
<evidence type="ECO:0000256" key="6">
    <source>
        <dbReference type="SAM" id="SignalP"/>
    </source>
</evidence>
<keyword evidence="9" id="KW-1185">Reference proteome</keyword>
<evidence type="ECO:0000313" key="8">
    <source>
        <dbReference type="EMBL" id="KER25146.1"/>
    </source>
</evidence>
<evidence type="ECO:0000313" key="9">
    <source>
        <dbReference type="Proteomes" id="UP000054324"/>
    </source>
</evidence>
<feature type="chain" id="PRO_5001705399" description="UPF0506 domain-containing protein" evidence="6">
    <location>
        <begin position="21"/>
        <end position="86"/>
    </location>
</feature>
<dbReference type="KEGG" id="ovi:T265_07367"/>
<sequence length="86" mass="9615">MSGYFILLSLFAIFVVRGSAFFECKGFGQWCDGTIFNRCCDNLNCQLDRFASGTCQLCIGSGYACGLSSQCCSNDCQWFRCRPMLQ</sequence>
<organism evidence="8 9">
    <name type="scientific">Opisthorchis viverrini</name>
    <name type="common">Southeast Asian liver fluke</name>
    <dbReference type="NCBI Taxonomy" id="6198"/>
    <lineage>
        <taxon>Eukaryota</taxon>
        <taxon>Metazoa</taxon>
        <taxon>Spiralia</taxon>
        <taxon>Lophotrochozoa</taxon>
        <taxon>Platyhelminthes</taxon>
        <taxon>Trematoda</taxon>
        <taxon>Digenea</taxon>
        <taxon>Opisthorchiida</taxon>
        <taxon>Opisthorchiata</taxon>
        <taxon>Opisthorchiidae</taxon>
        <taxon>Opisthorchis</taxon>
    </lineage>
</organism>
<reference evidence="8 9" key="1">
    <citation type="submission" date="2013-11" db="EMBL/GenBank/DDBJ databases">
        <title>Opisthorchis viverrini - life in the bile duct.</title>
        <authorList>
            <person name="Young N.D."/>
            <person name="Nagarajan N."/>
            <person name="Lin S.J."/>
            <person name="Korhonen P.K."/>
            <person name="Jex A.R."/>
            <person name="Hall R.S."/>
            <person name="Safavi-Hemami H."/>
            <person name="Kaewkong W."/>
            <person name="Bertrand D."/>
            <person name="Gao S."/>
            <person name="Seet Q."/>
            <person name="Wongkham S."/>
            <person name="Teh B.T."/>
            <person name="Wongkham C."/>
            <person name="Intapan P.M."/>
            <person name="Maleewong W."/>
            <person name="Yang X."/>
            <person name="Hu M."/>
            <person name="Wang Z."/>
            <person name="Hofmann A."/>
            <person name="Sternberg P.W."/>
            <person name="Tan P."/>
            <person name="Wang J."/>
            <person name="Gasser R.B."/>
        </authorList>
    </citation>
    <scope>NUCLEOTIDE SEQUENCE [LARGE SCALE GENOMIC DNA]</scope>
</reference>
<dbReference type="EMBL" id="KL596786">
    <property type="protein sequence ID" value="KER25146.1"/>
    <property type="molecule type" value="Genomic_DNA"/>
</dbReference>
<keyword evidence="5" id="KW-1015">Disulfide bond</keyword>
<dbReference type="Pfam" id="PF11703">
    <property type="entry name" value="UPF0506"/>
    <property type="match status" value="1"/>
</dbReference>
<proteinExistence type="predicted"/>
<keyword evidence="3 6" id="KW-0732">Signal</keyword>
<evidence type="ECO:0000256" key="5">
    <source>
        <dbReference type="ARBA" id="ARBA00023157"/>
    </source>
</evidence>
<dbReference type="AlphaFoldDB" id="A0A074ZD08"/>
<feature type="signal peptide" evidence="6">
    <location>
        <begin position="1"/>
        <end position="20"/>
    </location>
</feature>
<evidence type="ECO:0000256" key="1">
    <source>
        <dbReference type="ARBA" id="ARBA00004613"/>
    </source>
</evidence>
<evidence type="ECO:0000256" key="3">
    <source>
        <dbReference type="ARBA" id="ARBA00022729"/>
    </source>
</evidence>
<gene>
    <name evidence="8" type="ORF">T265_07367</name>
</gene>
<feature type="domain" description="UPF0506" evidence="7">
    <location>
        <begin position="24"/>
        <end position="81"/>
    </location>
</feature>
<keyword evidence="4" id="KW-0960">Knottin</keyword>
<dbReference type="CTD" id="20321546"/>